<sequence length="404" mass="45652">MPVYGNVTAYIGKLPQEGDDLFILWNYMRNKVVTVQVVGYAANQIGDEVDQERTARECNHYVGLIHSLIETIDFDLDESCAYMIQKPSGPRIIQRRKPYYRIPCDFLWAPRVDISEIEVQSIWSVGHGRGRGVWRGKQVDISMACDEGGLIVVEGETRNLKAMQGMDLTYNIVAHVFRGDALIGLLTESSRRAQPFKFSDRAAVFAAFAKLERAFMIYYGLDSYRIYIDQGRVKLVTIANITYYAPHERENFEALAQEWHWDILRDIFSPPGCAPGPITIWYPDPTPHGVLARTPPPERILFITLDFSDLGRISVEGEILDDEGQDTRRRKKKSTGAKTKLMQIGSLTKAAQSHGLAVTRFVHPPPPYSRSLLPHERLVTRRLLLAQAPAESTSVDSQSSIVEL</sequence>
<evidence type="ECO:0000313" key="1">
    <source>
        <dbReference type="EMBL" id="KAJ7092484.1"/>
    </source>
</evidence>
<organism evidence="1 2">
    <name type="scientific">Mycena belliarum</name>
    <dbReference type="NCBI Taxonomy" id="1033014"/>
    <lineage>
        <taxon>Eukaryota</taxon>
        <taxon>Fungi</taxon>
        <taxon>Dikarya</taxon>
        <taxon>Basidiomycota</taxon>
        <taxon>Agaricomycotina</taxon>
        <taxon>Agaricomycetes</taxon>
        <taxon>Agaricomycetidae</taxon>
        <taxon>Agaricales</taxon>
        <taxon>Marasmiineae</taxon>
        <taxon>Mycenaceae</taxon>
        <taxon>Mycena</taxon>
    </lineage>
</organism>
<reference evidence="1" key="1">
    <citation type="submission" date="2023-03" db="EMBL/GenBank/DDBJ databases">
        <title>Massive genome expansion in bonnet fungi (Mycena s.s.) driven by repeated elements and novel gene families across ecological guilds.</title>
        <authorList>
            <consortium name="Lawrence Berkeley National Laboratory"/>
            <person name="Harder C.B."/>
            <person name="Miyauchi S."/>
            <person name="Viragh M."/>
            <person name="Kuo A."/>
            <person name="Thoen E."/>
            <person name="Andreopoulos B."/>
            <person name="Lu D."/>
            <person name="Skrede I."/>
            <person name="Drula E."/>
            <person name="Henrissat B."/>
            <person name="Morin E."/>
            <person name="Kohler A."/>
            <person name="Barry K."/>
            <person name="LaButti K."/>
            <person name="Morin E."/>
            <person name="Salamov A."/>
            <person name="Lipzen A."/>
            <person name="Mereny Z."/>
            <person name="Hegedus B."/>
            <person name="Baldrian P."/>
            <person name="Stursova M."/>
            <person name="Weitz H."/>
            <person name="Taylor A."/>
            <person name="Grigoriev I.V."/>
            <person name="Nagy L.G."/>
            <person name="Martin F."/>
            <person name="Kauserud H."/>
        </authorList>
    </citation>
    <scope>NUCLEOTIDE SEQUENCE</scope>
    <source>
        <strain evidence="1">CBHHK173m</strain>
    </source>
</reference>
<dbReference type="Proteomes" id="UP001222325">
    <property type="component" value="Unassembled WGS sequence"/>
</dbReference>
<gene>
    <name evidence="1" type="ORF">B0H15DRAFT_834093</name>
</gene>
<dbReference type="EMBL" id="JARJCN010000018">
    <property type="protein sequence ID" value="KAJ7092484.1"/>
    <property type="molecule type" value="Genomic_DNA"/>
</dbReference>
<comment type="caution">
    <text evidence="1">The sequence shown here is derived from an EMBL/GenBank/DDBJ whole genome shotgun (WGS) entry which is preliminary data.</text>
</comment>
<name>A0AAD6U9A3_9AGAR</name>
<protein>
    <submittedName>
        <fullName evidence="1">Uncharacterized protein</fullName>
    </submittedName>
</protein>
<evidence type="ECO:0000313" key="2">
    <source>
        <dbReference type="Proteomes" id="UP001222325"/>
    </source>
</evidence>
<keyword evidence="2" id="KW-1185">Reference proteome</keyword>
<accession>A0AAD6U9A3</accession>
<proteinExistence type="predicted"/>
<dbReference type="AlphaFoldDB" id="A0AAD6U9A3"/>